<evidence type="ECO:0000313" key="1">
    <source>
        <dbReference type="EMBL" id="HIZ58221.1"/>
    </source>
</evidence>
<dbReference type="InterPro" id="IPR017686">
    <property type="entry name" value="Phg/plasmid-like_prot"/>
</dbReference>
<dbReference type="NCBIfam" id="TIGR03299">
    <property type="entry name" value="LGT_TIGR03299"/>
    <property type="match status" value="1"/>
</dbReference>
<dbReference type="InterPro" id="IPR026325">
    <property type="entry name" value="DUF932"/>
</dbReference>
<proteinExistence type="predicted"/>
<evidence type="ECO:0000313" key="2">
    <source>
        <dbReference type="Proteomes" id="UP000824065"/>
    </source>
</evidence>
<name>A0A9D2FGN1_9FIRM</name>
<dbReference type="Proteomes" id="UP000824065">
    <property type="component" value="Unassembled WGS sequence"/>
</dbReference>
<organism evidence="1 2">
    <name type="scientific">Candidatus Faecalibacterium gallistercoris</name>
    <dbReference type="NCBI Taxonomy" id="2838579"/>
    <lineage>
        <taxon>Bacteria</taxon>
        <taxon>Bacillati</taxon>
        <taxon>Bacillota</taxon>
        <taxon>Clostridia</taxon>
        <taxon>Eubacteriales</taxon>
        <taxon>Oscillospiraceae</taxon>
        <taxon>Faecalibacterium</taxon>
    </lineage>
</organism>
<comment type="caution">
    <text evidence="1">The sequence shown here is derived from an EMBL/GenBank/DDBJ whole genome shotgun (WGS) entry which is preliminary data.</text>
</comment>
<gene>
    <name evidence="1" type="ORF">H9725_06540</name>
</gene>
<accession>A0A9D2FGN1</accession>
<reference evidence="1" key="1">
    <citation type="journal article" date="2021" name="PeerJ">
        <title>Extensive microbial diversity within the chicken gut microbiome revealed by metagenomics and culture.</title>
        <authorList>
            <person name="Gilroy R."/>
            <person name="Ravi A."/>
            <person name="Getino M."/>
            <person name="Pursley I."/>
            <person name="Horton D.L."/>
            <person name="Alikhan N.F."/>
            <person name="Baker D."/>
            <person name="Gharbi K."/>
            <person name="Hall N."/>
            <person name="Watson M."/>
            <person name="Adriaenssens E.M."/>
            <person name="Foster-Nyarko E."/>
            <person name="Jarju S."/>
            <person name="Secka A."/>
            <person name="Antonio M."/>
            <person name="Oren A."/>
            <person name="Chaudhuri R.R."/>
            <person name="La Ragione R."/>
            <person name="Hildebrand F."/>
            <person name="Pallen M.J."/>
        </authorList>
    </citation>
    <scope>NUCLEOTIDE SEQUENCE</scope>
    <source>
        <strain evidence="1">ChiBcec16-3735</strain>
    </source>
</reference>
<dbReference type="Pfam" id="PF06067">
    <property type="entry name" value="DUF932"/>
    <property type="match status" value="1"/>
</dbReference>
<sequence>MSANVETMFYVREKPWHGLGTLVMEAPASADALVWAGLDWKVIQKEVRTEDGAWIAGYKANVRSTDGSVLGIVSDRYKVVQNEDAFRFTDELLGEGVTYETAGSLQYGRKVWMLARMPQRYIIAGDEIEPYLVIMNSHDGSSGVKVAMTPIRVVCQNTLNLALNSANRIWAARHTENVLSRVREASETLRLAERYMSELGRGVNELAKIKLSDRKAMDLMQNFFPVGEDLSDIQRKNNLRMLDDLKRRYFDAPDLLDMGKNGYRFVNAVSDFATHAEPIRKTKNYNENLFLRTVEGNPMIDRAYKMVLAA</sequence>
<dbReference type="EMBL" id="DXBJ01000046">
    <property type="protein sequence ID" value="HIZ58221.1"/>
    <property type="molecule type" value="Genomic_DNA"/>
</dbReference>
<protein>
    <submittedName>
        <fullName evidence="1">DUF932 domain-containing protein</fullName>
    </submittedName>
</protein>
<reference evidence="1" key="2">
    <citation type="submission" date="2021-04" db="EMBL/GenBank/DDBJ databases">
        <authorList>
            <person name="Gilroy R."/>
        </authorList>
    </citation>
    <scope>NUCLEOTIDE SEQUENCE</scope>
    <source>
        <strain evidence="1">ChiBcec16-3735</strain>
    </source>
</reference>
<dbReference type="AlphaFoldDB" id="A0A9D2FGN1"/>